<evidence type="ECO:0000313" key="2">
    <source>
        <dbReference type="Proteomes" id="UP000310016"/>
    </source>
</evidence>
<dbReference type="OrthoDB" id="5295974at2"/>
<dbReference type="InterPro" id="IPR004456">
    <property type="entry name" value="Pglycerate_mutase_ApgM"/>
</dbReference>
<dbReference type="AlphaFoldDB" id="A0A4U0Q543"/>
<evidence type="ECO:0008006" key="3">
    <source>
        <dbReference type="Google" id="ProtNLM"/>
    </source>
</evidence>
<accession>A0A4U0Q543</accession>
<dbReference type="Proteomes" id="UP000310016">
    <property type="component" value="Unassembled WGS sequence"/>
</dbReference>
<comment type="caution">
    <text evidence="1">The sequence shown here is derived from an EMBL/GenBank/DDBJ whole genome shotgun (WGS) entry which is preliminary data.</text>
</comment>
<organism evidence="1 2">
    <name type="scientific">Chitiniphilus eburneus</name>
    <dbReference type="NCBI Taxonomy" id="2571148"/>
    <lineage>
        <taxon>Bacteria</taxon>
        <taxon>Pseudomonadati</taxon>
        <taxon>Pseudomonadota</taxon>
        <taxon>Betaproteobacteria</taxon>
        <taxon>Neisseriales</taxon>
        <taxon>Chitinibacteraceae</taxon>
        <taxon>Chitiniphilus</taxon>
    </lineage>
</organism>
<dbReference type="InterPro" id="IPR016631">
    <property type="entry name" value="Regulatory_RpfE"/>
</dbReference>
<name>A0A4U0Q543_9NEIS</name>
<gene>
    <name evidence="1" type="ORF">FAZ21_05260</name>
</gene>
<protein>
    <recommendedName>
        <fullName evidence="3">Phosphoglycerate mutase</fullName>
    </recommendedName>
</protein>
<dbReference type="Pfam" id="PF10143">
    <property type="entry name" value="PhosphMutase"/>
    <property type="match status" value="1"/>
</dbReference>
<dbReference type="EMBL" id="SUMF01000003">
    <property type="protein sequence ID" value="TJZ76185.1"/>
    <property type="molecule type" value="Genomic_DNA"/>
</dbReference>
<keyword evidence="2" id="KW-1185">Reference proteome</keyword>
<reference evidence="1 2" key="1">
    <citation type="submission" date="2019-04" db="EMBL/GenBank/DDBJ databases">
        <title>Chitiniphilus eburnea sp. nov., a novel chitinolytic bacterium isolated from aquaculture sludge.</title>
        <authorList>
            <person name="Sheng M."/>
        </authorList>
    </citation>
    <scope>NUCLEOTIDE SEQUENCE [LARGE SCALE GENOMIC DNA]</scope>
    <source>
        <strain evidence="1 2">HX-2-15</strain>
    </source>
</reference>
<sequence length="332" mass="36226">MQLHLVIPHAAWPDRDAEAEIVTGLALPALSWLIGRGAREKHLPLDFHTWLAQRYGLPSLPVAPLTLALDAPGEAPGYWLRADPVHLRANRDQLTLSDAAPLAIQPAEAAALAEALNGLLAEDGLRLIAPTPTRWYLHLPADPGLDTTPLHAVVGRDIHPALPRGPDALQWHRLLNELQMLLYAHPVNDARFEAGQPQINSLWLWGGGDWPLPATPEAPSDTVYTADPLVAALTAAGKGRVEPPARPGELAESGMLVLDQLADPAGYGDAHAWREAWLALERDWFAPLTERLRRGELEEVALTFPELGLAVETGTGARWRFWRGDRLPWAGA</sequence>
<dbReference type="GO" id="GO:0004619">
    <property type="term" value="F:phosphoglycerate mutase activity"/>
    <property type="evidence" value="ECO:0007669"/>
    <property type="project" value="InterPro"/>
</dbReference>
<dbReference type="RefSeq" id="WP_136772235.1">
    <property type="nucleotide sequence ID" value="NZ_CP156074.1"/>
</dbReference>
<evidence type="ECO:0000313" key="1">
    <source>
        <dbReference type="EMBL" id="TJZ76185.1"/>
    </source>
</evidence>
<proteinExistence type="predicted"/>
<dbReference type="PIRSF" id="PIRSF015283">
    <property type="entry name" value="Regulatory_RpfE"/>
    <property type="match status" value="1"/>
</dbReference>